<keyword evidence="4" id="KW-1185">Reference proteome</keyword>
<dbReference type="RefSeq" id="WP_205104236.1">
    <property type="nucleotide sequence ID" value="NZ_JACJJG010000024.1"/>
</dbReference>
<dbReference type="Pfam" id="PF13568">
    <property type="entry name" value="OMP_b-brl_2"/>
    <property type="match status" value="1"/>
</dbReference>
<proteinExistence type="predicted"/>
<organism evidence="3 4">
    <name type="scientific">Marseilla massiliensis</name>
    <dbReference type="NCBI Taxonomy" id="1841864"/>
    <lineage>
        <taxon>Bacteria</taxon>
        <taxon>Pseudomonadati</taxon>
        <taxon>Bacteroidota</taxon>
        <taxon>Bacteroidia</taxon>
        <taxon>Bacteroidales</taxon>
        <taxon>Prevotellaceae</taxon>
        <taxon>Marseilla</taxon>
    </lineage>
</organism>
<dbReference type="EMBL" id="JACJJG010000024">
    <property type="protein sequence ID" value="MBM6673485.1"/>
    <property type="molecule type" value="Genomic_DNA"/>
</dbReference>
<feature type="signal peptide" evidence="1">
    <location>
        <begin position="1"/>
        <end position="21"/>
    </location>
</feature>
<keyword evidence="1" id="KW-0732">Signal</keyword>
<protein>
    <submittedName>
        <fullName evidence="3">PorT family protein</fullName>
    </submittedName>
</protein>
<feature type="chain" id="PRO_5037519961" evidence="1">
    <location>
        <begin position="22"/>
        <end position="251"/>
    </location>
</feature>
<dbReference type="Proteomes" id="UP000706891">
    <property type="component" value="Unassembled WGS sequence"/>
</dbReference>
<comment type="caution">
    <text evidence="3">The sequence shown here is derived from an EMBL/GenBank/DDBJ whole genome shotgun (WGS) entry which is preliminary data.</text>
</comment>
<evidence type="ECO:0000259" key="2">
    <source>
        <dbReference type="Pfam" id="PF13568"/>
    </source>
</evidence>
<dbReference type="InterPro" id="IPR025665">
    <property type="entry name" value="Beta-barrel_OMP_2"/>
</dbReference>
<evidence type="ECO:0000313" key="4">
    <source>
        <dbReference type="Proteomes" id="UP000706891"/>
    </source>
</evidence>
<evidence type="ECO:0000256" key="1">
    <source>
        <dbReference type="SAM" id="SignalP"/>
    </source>
</evidence>
<dbReference type="AlphaFoldDB" id="A0A938WUI9"/>
<accession>A0A938WUI9</accession>
<evidence type="ECO:0000313" key="3">
    <source>
        <dbReference type="EMBL" id="MBM6673485.1"/>
    </source>
</evidence>
<gene>
    <name evidence="3" type="ORF">H6A34_06315</name>
</gene>
<name>A0A938WUI9_9BACT</name>
<reference evidence="3" key="2">
    <citation type="journal article" date="2021" name="Sci. Rep.">
        <title>The distribution of antibiotic resistance genes in chicken gut microbiota commensals.</title>
        <authorList>
            <person name="Juricova H."/>
            <person name="Matiasovicova J."/>
            <person name="Kubasova T."/>
            <person name="Cejkova D."/>
            <person name="Rychlik I."/>
        </authorList>
    </citation>
    <scope>NUCLEOTIDE SEQUENCE</scope>
    <source>
        <strain evidence="3">An824</strain>
    </source>
</reference>
<sequence length="251" mass="28101">MQIRKLIISLAMLAPAITVSAQVGKYRNDLSIGVNGGYILSNVGFTPKVNQTFHGGITGGLSFRYVCEKYFSTICAVQAEVNYAQIGWKEDILDINDAPVINPVTGLPEEYSRTMTYIQIPVFAHLGWGREEKGFQFFFQAGPQIGFCIGESTKTNFNVNDANVDERVNDIVAQYTMAVENKFDYGIAAGLGLEYSHPKVGHFQLEARYYYGLGNIYGDSKKDYFGKSNFGNIVVKLTYLFDLIRTKNREK</sequence>
<feature type="domain" description="Outer membrane protein beta-barrel" evidence="2">
    <location>
        <begin position="21"/>
        <end position="217"/>
    </location>
</feature>
<reference evidence="3" key="1">
    <citation type="submission" date="2020-08" db="EMBL/GenBank/DDBJ databases">
        <authorList>
            <person name="Cejkova D."/>
            <person name="Kubasova T."/>
            <person name="Jahodarova E."/>
            <person name="Rychlik I."/>
        </authorList>
    </citation>
    <scope>NUCLEOTIDE SEQUENCE</scope>
    <source>
        <strain evidence="3">An824</strain>
    </source>
</reference>